<evidence type="ECO:0000256" key="10">
    <source>
        <dbReference type="ARBA" id="ARBA00049299"/>
    </source>
</evidence>
<organism evidence="14 15">
    <name type="scientific">Nicrophorus vespilloides</name>
    <name type="common">Boreal carrion beetle</name>
    <dbReference type="NCBI Taxonomy" id="110193"/>
    <lineage>
        <taxon>Eukaryota</taxon>
        <taxon>Metazoa</taxon>
        <taxon>Ecdysozoa</taxon>
        <taxon>Arthropoda</taxon>
        <taxon>Hexapoda</taxon>
        <taxon>Insecta</taxon>
        <taxon>Pterygota</taxon>
        <taxon>Neoptera</taxon>
        <taxon>Endopterygota</taxon>
        <taxon>Coleoptera</taxon>
        <taxon>Polyphaga</taxon>
        <taxon>Staphyliniformia</taxon>
        <taxon>Silphidae</taxon>
        <taxon>Nicrophorinae</taxon>
        <taxon>Nicrophorus</taxon>
    </lineage>
</organism>
<dbReference type="RefSeq" id="XP_017784277.1">
    <property type="nucleotide sequence ID" value="XM_017928788.1"/>
</dbReference>
<evidence type="ECO:0000256" key="2">
    <source>
        <dbReference type="ARBA" id="ARBA00022679"/>
    </source>
</evidence>
<comment type="catalytic activity">
    <reaction evidence="11">
        <text>L-tyrosyl-[protein] + ATP = O-phospho-L-tyrosyl-[protein] + ADP + H(+)</text>
        <dbReference type="Rhea" id="RHEA:10596"/>
        <dbReference type="Rhea" id="RHEA-COMP:10136"/>
        <dbReference type="Rhea" id="RHEA-COMP:20101"/>
        <dbReference type="ChEBI" id="CHEBI:15378"/>
        <dbReference type="ChEBI" id="CHEBI:30616"/>
        <dbReference type="ChEBI" id="CHEBI:46858"/>
        <dbReference type="ChEBI" id="CHEBI:61978"/>
        <dbReference type="ChEBI" id="CHEBI:456216"/>
        <dbReference type="EC" id="2.7.12.2"/>
    </reaction>
</comment>
<evidence type="ECO:0000313" key="16">
    <source>
        <dbReference type="RefSeq" id="XP_017784278.1"/>
    </source>
</evidence>
<evidence type="ECO:0000256" key="9">
    <source>
        <dbReference type="ARBA" id="ARBA00049014"/>
    </source>
</evidence>
<gene>
    <name evidence="15 16" type="primary">LOC108567966</name>
</gene>
<dbReference type="PROSITE" id="PS50011">
    <property type="entry name" value="PROTEIN_KINASE_DOM"/>
    <property type="match status" value="1"/>
</dbReference>
<keyword evidence="1" id="KW-0723">Serine/threonine-protein kinase</keyword>
<evidence type="ECO:0000256" key="7">
    <source>
        <dbReference type="ARBA" id="ARBA00038035"/>
    </source>
</evidence>
<evidence type="ECO:0000256" key="8">
    <source>
        <dbReference type="ARBA" id="ARBA00038999"/>
    </source>
</evidence>
<dbReference type="PROSITE" id="PS00107">
    <property type="entry name" value="PROTEIN_KINASE_ATP"/>
    <property type="match status" value="1"/>
</dbReference>
<evidence type="ECO:0000256" key="1">
    <source>
        <dbReference type="ARBA" id="ARBA00022527"/>
    </source>
</evidence>
<dbReference type="Gene3D" id="1.10.510.10">
    <property type="entry name" value="Transferase(Phosphotransferase) domain 1"/>
    <property type="match status" value="1"/>
</dbReference>
<sequence>MTEIGEFHVMDEVEQHKVNLFLAEKAKLGDEISIKDVEGLGDIGTGNGAVVVKVRHKGTGIVMARKIIHLEVKHSTKIRIIRDLKVLHDCNFIHIIGFYTAFYLQGEVSLCMEYMNAGSLDVIVRKSGFIPENILGKISVASLRALMYLIETHSIIHNEVKPNNILLNSKGDIKLCDFGASCHLSDSLINSFIGTRSYMSPERLQGENSTVQSDIWALGFTLLEMAIGMYPIPPPKKDTLTQILSGKIKMYNFMDMSIFDILNYVVINEPPTVPDGLFSIEFKDFIDTTLRKDPKARGNLTKLLKKTWSQIYIEKDVDVAGWVCKTMNLEPVKAV</sequence>
<proteinExistence type="inferred from homology"/>
<dbReference type="InterPro" id="IPR050915">
    <property type="entry name" value="MAP_kinase_kinase"/>
</dbReference>
<keyword evidence="5 12" id="KW-0067">ATP-binding</keyword>
<evidence type="ECO:0000256" key="11">
    <source>
        <dbReference type="ARBA" id="ARBA00051693"/>
    </source>
</evidence>
<evidence type="ECO:0000313" key="14">
    <source>
        <dbReference type="Proteomes" id="UP000695000"/>
    </source>
</evidence>
<evidence type="ECO:0000256" key="3">
    <source>
        <dbReference type="ARBA" id="ARBA00022741"/>
    </source>
</evidence>
<dbReference type="PANTHER" id="PTHR47448:SF1">
    <property type="entry name" value="SERINE_THREONINE-PROTEIN KINASE STE7 HOMOLOG"/>
    <property type="match status" value="1"/>
</dbReference>
<dbReference type="RefSeq" id="XP_017784278.1">
    <property type="nucleotide sequence ID" value="XM_017928789.1"/>
</dbReference>
<keyword evidence="14" id="KW-1185">Reference proteome</keyword>
<evidence type="ECO:0000259" key="13">
    <source>
        <dbReference type="PROSITE" id="PS50011"/>
    </source>
</evidence>
<evidence type="ECO:0000256" key="6">
    <source>
        <dbReference type="ARBA" id="ARBA00023137"/>
    </source>
</evidence>
<keyword evidence="4" id="KW-0418">Kinase</keyword>
<dbReference type="InterPro" id="IPR017441">
    <property type="entry name" value="Protein_kinase_ATP_BS"/>
</dbReference>
<comment type="catalytic activity">
    <reaction evidence="9">
        <text>L-seryl-[protein] + ATP = O-phospho-L-seryl-[protein] + ADP + H(+)</text>
        <dbReference type="Rhea" id="RHEA:17989"/>
        <dbReference type="Rhea" id="RHEA-COMP:9863"/>
        <dbReference type="Rhea" id="RHEA-COMP:11604"/>
        <dbReference type="ChEBI" id="CHEBI:15378"/>
        <dbReference type="ChEBI" id="CHEBI:29999"/>
        <dbReference type="ChEBI" id="CHEBI:30616"/>
        <dbReference type="ChEBI" id="CHEBI:83421"/>
        <dbReference type="ChEBI" id="CHEBI:456216"/>
        <dbReference type="EC" id="2.7.12.2"/>
    </reaction>
</comment>
<reference evidence="15 16" key="1">
    <citation type="submission" date="2025-05" db="UniProtKB">
        <authorList>
            <consortium name="RefSeq"/>
        </authorList>
    </citation>
    <scope>IDENTIFICATION</scope>
    <source>
        <tissue evidence="15 16">Whole Larva</tissue>
    </source>
</reference>
<keyword evidence="2" id="KW-0808">Transferase</keyword>
<feature type="domain" description="Protein kinase" evidence="13">
    <location>
        <begin position="37"/>
        <end position="313"/>
    </location>
</feature>
<keyword evidence="6" id="KW-0829">Tyrosine-protein kinase</keyword>
<dbReference type="InterPro" id="IPR011009">
    <property type="entry name" value="Kinase-like_dom_sf"/>
</dbReference>
<name>A0ABM1NBS7_NICVS</name>
<accession>A0ABM1NBS7</accession>
<keyword evidence="3 12" id="KW-0547">Nucleotide-binding</keyword>
<dbReference type="Gene3D" id="3.30.200.20">
    <property type="entry name" value="Phosphorylase Kinase, domain 1"/>
    <property type="match status" value="1"/>
</dbReference>
<protein>
    <recommendedName>
        <fullName evidence="8">mitogen-activated protein kinase kinase</fullName>
        <ecNumber evidence="8">2.7.12.2</ecNumber>
    </recommendedName>
</protein>
<evidence type="ECO:0000256" key="12">
    <source>
        <dbReference type="PROSITE-ProRule" id="PRU10141"/>
    </source>
</evidence>
<comment type="catalytic activity">
    <reaction evidence="10">
        <text>L-threonyl-[protein] + ATP = O-phospho-L-threonyl-[protein] + ADP + H(+)</text>
        <dbReference type="Rhea" id="RHEA:46608"/>
        <dbReference type="Rhea" id="RHEA-COMP:11060"/>
        <dbReference type="Rhea" id="RHEA-COMP:11605"/>
        <dbReference type="ChEBI" id="CHEBI:15378"/>
        <dbReference type="ChEBI" id="CHEBI:30013"/>
        <dbReference type="ChEBI" id="CHEBI:30616"/>
        <dbReference type="ChEBI" id="CHEBI:61977"/>
        <dbReference type="ChEBI" id="CHEBI:456216"/>
        <dbReference type="EC" id="2.7.12.2"/>
    </reaction>
</comment>
<evidence type="ECO:0000256" key="4">
    <source>
        <dbReference type="ARBA" id="ARBA00022777"/>
    </source>
</evidence>
<feature type="binding site" evidence="12">
    <location>
        <position position="66"/>
    </location>
    <ligand>
        <name>ATP</name>
        <dbReference type="ChEBI" id="CHEBI:30616"/>
    </ligand>
</feature>
<dbReference type="SUPFAM" id="SSF56112">
    <property type="entry name" value="Protein kinase-like (PK-like)"/>
    <property type="match status" value="1"/>
</dbReference>
<evidence type="ECO:0000313" key="15">
    <source>
        <dbReference type="RefSeq" id="XP_017784277.1"/>
    </source>
</evidence>
<dbReference type="PANTHER" id="PTHR47448">
    <property type="entry name" value="DUAL SPECIFICITY MITOGEN-ACTIVATED PROTEIN KINASE KINASE DSOR1-LIKE PROTEIN"/>
    <property type="match status" value="1"/>
</dbReference>
<dbReference type="Proteomes" id="UP000695000">
    <property type="component" value="Unplaced"/>
</dbReference>
<dbReference type="GeneID" id="108567966"/>
<dbReference type="EC" id="2.7.12.2" evidence="8"/>
<dbReference type="Pfam" id="PF00069">
    <property type="entry name" value="Pkinase"/>
    <property type="match status" value="1"/>
</dbReference>
<evidence type="ECO:0000256" key="5">
    <source>
        <dbReference type="ARBA" id="ARBA00022840"/>
    </source>
</evidence>
<comment type="similarity">
    <text evidence="7">Belongs to the protein kinase superfamily. STE Ser/Thr protein kinase family. MAP kinase kinase subfamily.</text>
</comment>
<dbReference type="InterPro" id="IPR000719">
    <property type="entry name" value="Prot_kinase_dom"/>
</dbReference>